<name>A0ABW0INC1_9HYPH</name>
<dbReference type="RefSeq" id="WP_377796034.1">
    <property type="nucleotide sequence ID" value="NZ_JBHSLW010000005.1"/>
</dbReference>
<gene>
    <name evidence="1" type="ORF">ACFPOB_03965</name>
</gene>
<comment type="caution">
    <text evidence="1">The sequence shown here is derived from an EMBL/GenBank/DDBJ whole genome shotgun (WGS) entry which is preliminary data.</text>
</comment>
<keyword evidence="2" id="KW-1185">Reference proteome</keyword>
<sequence>MGKDAVLLVEGNDDLHVISGLLKYHQFPQVFEIKEQGGIDNLLQTVPVQIKGSNIRAIGLVVDADLNLTARWQSLRAVLRAAGYEIPDAPVAGGLVIAAENLPAIGVWLMPDNSLPGMLEGTPTRAAVLRIDAWG</sequence>
<proteinExistence type="predicted"/>
<accession>A0ABW0INC1</accession>
<dbReference type="Pfam" id="PF11536">
    <property type="entry name" value="DUF3226"/>
    <property type="match status" value="1"/>
</dbReference>
<protein>
    <submittedName>
        <fullName evidence="1">DUF3226 domain-containing protein</fullName>
    </submittedName>
</protein>
<dbReference type="Proteomes" id="UP001596053">
    <property type="component" value="Unassembled WGS sequence"/>
</dbReference>
<dbReference type="EMBL" id="JBHSLW010000005">
    <property type="protein sequence ID" value="MFC5418714.1"/>
    <property type="molecule type" value="Genomic_DNA"/>
</dbReference>
<evidence type="ECO:0000313" key="2">
    <source>
        <dbReference type="Proteomes" id="UP001596053"/>
    </source>
</evidence>
<dbReference type="InterPro" id="IPR024508">
    <property type="entry name" value="DUF3226"/>
</dbReference>
<organism evidence="1 2">
    <name type="scientific">Bosea eneae</name>
    <dbReference type="NCBI Taxonomy" id="151454"/>
    <lineage>
        <taxon>Bacteria</taxon>
        <taxon>Pseudomonadati</taxon>
        <taxon>Pseudomonadota</taxon>
        <taxon>Alphaproteobacteria</taxon>
        <taxon>Hyphomicrobiales</taxon>
        <taxon>Boseaceae</taxon>
        <taxon>Bosea</taxon>
    </lineage>
</organism>
<evidence type="ECO:0000313" key="1">
    <source>
        <dbReference type="EMBL" id="MFC5418714.1"/>
    </source>
</evidence>
<reference evidence="2" key="1">
    <citation type="journal article" date="2019" name="Int. J. Syst. Evol. Microbiol.">
        <title>The Global Catalogue of Microorganisms (GCM) 10K type strain sequencing project: providing services to taxonomists for standard genome sequencing and annotation.</title>
        <authorList>
            <consortium name="The Broad Institute Genomics Platform"/>
            <consortium name="The Broad Institute Genome Sequencing Center for Infectious Disease"/>
            <person name="Wu L."/>
            <person name="Ma J."/>
        </authorList>
    </citation>
    <scope>NUCLEOTIDE SEQUENCE [LARGE SCALE GENOMIC DNA]</scope>
    <source>
        <strain evidence="2">NCAIM B.01391</strain>
    </source>
</reference>